<accession>A0A139HG36</accession>
<evidence type="ECO:0000313" key="1">
    <source>
        <dbReference type="EMBL" id="KXT01444.1"/>
    </source>
</evidence>
<dbReference type="AlphaFoldDB" id="A0A139HG36"/>
<keyword evidence="2" id="KW-1185">Reference proteome</keyword>
<dbReference type="EMBL" id="LFZN01000055">
    <property type="protein sequence ID" value="KXT01444.1"/>
    <property type="molecule type" value="Genomic_DNA"/>
</dbReference>
<organism evidence="1 2">
    <name type="scientific">Pseudocercospora eumusae</name>
    <dbReference type="NCBI Taxonomy" id="321146"/>
    <lineage>
        <taxon>Eukaryota</taxon>
        <taxon>Fungi</taxon>
        <taxon>Dikarya</taxon>
        <taxon>Ascomycota</taxon>
        <taxon>Pezizomycotina</taxon>
        <taxon>Dothideomycetes</taxon>
        <taxon>Dothideomycetidae</taxon>
        <taxon>Mycosphaerellales</taxon>
        <taxon>Mycosphaerellaceae</taxon>
        <taxon>Pseudocercospora</taxon>
    </lineage>
</organism>
<evidence type="ECO:0000313" key="2">
    <source>
        <dbReference type="Proteomes" id="UP000070133"/>
    </source>
</evidence>
<comment type="caution">
    <text evidence="1">The sequence shown here is derived from an EMBL/GenBank/DDBJ whole genome shotgun (WGS) entry which is preliminary data.</text>
</comment>
<sequence length="78" mass="8231">MPQAVAGRTPSSPSAVEYAQVLGQDGCFGDVDEDRPESIEGDYELGDGLKIHVAFVMTDAFSDADSNDDAHCPGKDLV</sequence>
<reference evidence="1 2" key="1">
    <citation type="submission" date="2015-07" db="EMBL/GenBank/DDBJ databases">
        <title>Comparative genomics of the Sigatoka disease complex on banana suggests a link between parallel evolutionary changes in Pseudocercospora fijiensis and Pseudocercospora eumusae and increased virulence on the banana host.</title>
        <authorList>
            <person name="Chang T.-C."/>
            <person name="Salvucci A."/>
            <person name="Crous P.W."/>
            <person name="Stergiopoulos I."/>
        </authorList>
    </citation>
    <scope>NUCLEOTIDE SEQUENCE [LARGE SCALE GENOMIC DNA]</scope>
    <source>
        <strain evidence="1 2">CBS 114824</strain>
    </source>
</reference>
<proteinExistence type="predicted"/>
<gene>
    <name evidence="1" type="ORF">AC578_9568</name>
</gene>
<protein>
    <submittedName>
        <fullName evidence="1">Uncharacterized protein</fullName>
    </submittedName>
</protein>
<dbReference type="Proteomes" id="UP000070133">
    <property type="component" value="Unassembled WGS sequence"/>
</dbReference>
<name>A0A139HG36_9PEZI</name>